<dbReference type="PRINTS" id="PR00599">
    <property type="entry name" value="MAPEPTIDASE"/>
</dbReference>
<feature type="region of interest" description="Disordered" evidence="11">
    <location>
        <begin position="1"/>
        <end position="82"/>
    </location>
</feature>
<feature type="binding site" evidence="9">
    <location>
        <position position="432"/>
    </location>
    <ligand>
        <name>a divalent metal cation</name>
        <dbReference type="ChEBI" id="CHEBI:60240"/>
        <label>2</label>
        <note>catalytic</note>
    </ligand>
</feature>
<dbReference type="InterPro" id="IPR002468">
    <property type="entry name" value="Pept_M24A_MAP2"/>
</dbReference>
<comment type="cofactor">
    <cofactor evidence="2">
        <name>Mn(2+)</name>
        <dbReference type="ChEBI" id="CHEBI:29035"/>
    </cofactor>
</comment>
<keyword evidence="5 9" id="KW-0963">Cytoplasm</keyword>
<comment type="function">
    <text evidence="9 10">Cotranslationally removes the N-terminal methionine from nascent proteins. The N-terminal methionine is often cleaved when the second residue in the primary sequence is small and uncharged (Met-Ala-, Cys, Gly, Pro, Ser, Thr, or Val).</text>
</comment>
<feature type="compositionally biased region" description="Acidic residues" evidence="11">
    <location>
        <begin position="33"/>
        <end position="49"/>
    </location>
</feature>
<evidence type="ECO:0000256" key="9">
    <source>
        <dbReference type="HAMAP-Rule" id="MF_03175"/>
    </source>
</evidence>
<evidence type="ECO:0000259" key="12">
    <source>
        <dbReference type="Pfam" id="PF00557"/>
    </source>
</evidence>
<evidence type="ECO:0000256" key="11">
    <source>
        <dbReference type="SAM" id="MobiDB-lite"/>
    </source>
</evidence>
<feature type="binding site" evidence="9">
    <location>
        <position position="224"/>
    </location>
    <ligand>
        <name>a divalent metal cation</name>
        <dbReference type="ChEBI" id="CHEBI:60240"/>
        <label>1</label>
    </ligand>
</feature>
<feature type="binding site" evidence="9">
    <location>
        <position position="204"/>
    </location>
    <ligand>
        <name>substrate</name>
    </ligand>
</feature>
<keyword evidence="4 9" id="KW-0031">Aminopeptidase</keyword>
<evidence type="ECO:0000256" key="1">
    <source>
        <dbReference type="ARBA" id="ARBA00000294"/>
    </source>
</evidence>
<feature type="binding site" evidence="9">
    <location>
        <position position="432"/>
    </location>
    <ligand>
        <name>a divalent metal cation</name>
        <dbReference type="ChEBI" id="CHEBI:60240"/>
        <label>1</label>
    </ligand>
</feature>
<dbReference type="GO" id="GO:0046872">
    <property type="term" value="F:metal ion binding"/>
    <property type="evidence" value="ECO:0007669"/>
    <property type="project" value="UniProtKB-UniRule"/>
</dbReference>
<sequence>MAATAAEGIANLKLDENSSKPANGTASTGDKAEDVDHEDSDDDAEDNEGGADAAGDAAKKKKKRKPRKKKKKGTGATANGLKIQTAPPRVLIHELYPNDTYPEGEIVEYLNENAYRTTNEEKRHLDRMNNDFLTDYRRGAETHRQVRQWAQKWIRPGMSLTEIAEGIEDSVRALTGHQGLEEGDAIKGGMGFPTGLSINHCAAHFTPNAGDKKVLQEQDVMKVDFGVHINGRIVDSAFTMTFDPVYDNLLKAVKEATNTGIKEAGIDVRMCDIGSAIQEVMESYEVEIKGQMLPVKCIRNLNGHSIGRYSIHGGKTVPIVKGGDQTKMEEGETFAIETFGSTGKGYVRDDMEVSHYAKRDDAPKVALRVSSAKTLLNSITKNFGTLPFCRRYLDRLGHDKYLLGLNNLVTAGIVEAYPPLCDVKGSYTAQFEHTFILRPTVKEVISRGDDY</sequence>
<keyword evidence="14" id="KW-1185">Reference proteome</keyword>
<gene>
    <name evidence="13" type="ORF">BCR34DRAFT_498415</name>
</gene>
<dbReference type="InterPro" id="IPR036388">
    <property type="entry name" value="WH-like_DNA-bd_sf"/>
</dbReference>
<evidence type="ECO:0000256" key="10">
    <source>
        <dbReference type="RuleBase" id="RU003653"/>
    </source>
</evidence>
<evidence type="ECO:0000256" key="6">
    <source>
        <dbReference type="ARBA" id="ARBA00022670"/>
    </source>
</evidence>
<feature type="binding site" evidence="9">
    <location>
        <position position="235"/>
    </location>
    <ligand>
        <name>a divalent metal cation</name>
        <dbReference type="ChEBI" id="CHEBI:60240"/>
        <label>2</label>
        <note>catalytic</note>
    </ligand>
</feature>
<dbReference type="GO" id="GO:0070006">
    <property type="term" value="F:metalloaminopeptidase activity"/>
    <property type="evidence" value="ECO:0007669"/>
    <property type="project" value="UniProtKB-UniRule"/>
</dbReference>
<evidence type="ECO:0000313" key="14">
    <source>
        <dbReference type="Proteomes" id="UP000193144"/>
    </source>
</evidence>
<evidence type="ECO:0000256" key="2">
    <source>
        <dbReference type="ARBA" id="ARBA00001936"/>
    </source>
</evidence>
<comment type="subcellular location">
    <subcellularLocation>
        <location evidence="9">Cytoplasm</location>
    </subcellularLocation>
</comment>
<evidence type="ECO:0000256" key="8">
    <source>
        <dbReference type="ARBA" id="ARBA00022801"/>
    </source>
</evidence>
<evidence type="ECO:0000256" key="3">
    <source>
        <dbReference type="ARBA" id="ARBA00001954"/>
    </source>
</evidence>
<dbReference type="EC" id="3.4.11.18" evidence="9"/>
<dbReference type="InterPro" id="IPR036005">
    <property type="entry name" value="Creatinase/aminopeptidase-like"/>
</dbReference>
<keyword evidence="7 9" id="KW-0479">Metal-binding</keyword>
<accession>A0A1Y1YC28</accession>
<dbReference type="InterPro" id="IPR036390">
    <property type="entry name" value="WH_DNA-bd_sf"/>
</dbReference>
<feature type="compositionally biased region" description="Basic residues" evidence="11">
    <location>
        <begin position="59"/>
        <end position="73"/>
    </location>
</feature>
<feature type="binding site" evidence="9">
    <location>
        <position position="337"/>
    </location>
    <ligand>
        <name>a divalent metal cation</name>
        <dbReference type="ChEBI" id="CHEBI:60240"/>
        <label>2</label>
        <note>catalytic</note>
    </ligand>
</feature>
<dbReference type="Proteomes" id="UP000193144">
    <property type="component" value="Unassembled WGS sequence"/>
</dbReference>
<feature type="domain" description="Peptidase M24" evidence="12">
    <location>
        <begin position="136"/>
        <end position="340"/>
    </location>
</feature>
<dbReference type="PANTHER" id="PTHR45777:SF2">
    <property type="entry name" value="METHIONINE AMINOPEPTIDASE 2"/>
    <property type="match status" value="1"/>
</dbReference>
<feature type="compositionally biased region" description="Polar residues" evidence="11">
    <location>
        <begin position="19"/>
        <end position="28"/>
    </location>
</feature>
<dbReference type="PANTHER" id="PTHR45777">
    <property type="entry name" value="METHIONINE AMINOPEPTIDASE 2"/>
    <property type="match status" value="1"/>
</dbReference>
<dbReference type="InterPro" id="IPR001714">
    <property type="entry name" value="Pept_M24_MAP"/>
</dbReference>
<comment type="catalytic activity">
    <reaction evidence="1 9 10">
        <text>Release of N-terminal amino acids, preferentially methionine, from peptides and arylamides.</text>
        <dbReference type="EC" id="3.4.11.18"/>
    </reaction>
</comment>
<dbReference type="Gene3D" id="1.10.10.10">
    <property type="entry name" value="Winged helix-like DNA-binding domain superfamily/Winged helix DNA-binding domain"/>
    <property type="match status" value="1"/>
</dbReference>
<keyword evidence="8 9" id="KW-0378">Hydrolase</keyword>
<comment type="cofactor">
    <cofactor evidence="9">
        <name>Co(2+)</name>
        <dbReference type="ChEBI" id="CHEBI:48828"/>
    </cofactor>
    <cofactor evidence="9">
        <name>Zn(2+)</name>
        <dbReference type="ChEBI" id="CHEBI:29105"/>
    </cofactor>
    <cofactor evidence="9">
        <name>Mn(2+)</name>
        <dbReference type="ChEBI" id="CHEBI:29035"/>
    </cofactor>
    <cofactor evidence="9">
        <name>Fe(2+)</name>
        <dbReference type="ChEBI" id="CHEBI:29033"/>
    </cofactor>
    <text evidence="9">Binds 2 divalent metal cations per subunit. Has a high-affinity and a low affinity metal-binding site. The true nature of the physiological cofactor is under debate. The enzyme is active with cobalt, zinc, manganese or divalent iron ions. Most likely, methionine aminopeptidases function as mononuclear Fe(2+)-metalloproteases under physiological conditions, and the catalytically relevant metal-binding site has been assigned to the histidine-containing high-affinity site.</text>
</comment>
<protein>
    <recommendedName>
        <fullName evidence="9">Methionine aminopeptidase 2</fullName>
        <shortName evidence="9">MAP 2</shortName>
        <shortName evidence="9">MetAP 2</shortName>
        <ecNumber evidence="9">3.4.11.18</ecNumber>
    </recommendedName>
    <alternativeName>
        <fullName evidence="9">Peptidase M</fullName>
    </alternativeName>
</protein>
<dbReference type="InterPro" id="IPR018349">
    <property type="entry name" value="Pept_M24A_MAP2_BS"/>
</dbReference>
<comment type="cofactor">
    <cofactor evidence="3">
        <name>Fe(2+)</name>
        <dbReference type="ChEBI" id="CHEBI:29033"/>
    </cofactor>
</comment>
<dbReference type="EMBL" id="MCFA01000276">
    <property type="protein sequence ID" value="ORX95495.1"/>
    <property type="molecule type" value="Genomic_DNA"/>
</dbReference>
<evidence type="ECO:0000256" key="5">
    <source>
        <dbReference type="ARBA" id="ARBA00022490"/>
    </source>
</evidence>
<reference evidence="13 14" key="1">
    <citation type="submission" date="2016-07" db="EMBL/GenBank/DDBJ databases">
        <title>Pervasive Adenine N6-methylation of Active Genes in Fungi.</title>
        <authorList>
            <consortium name="DOE Joint Genome Institute"/>
            <person name="Mondo S.J."/>
            <person name="Dannebaum R.O."/>
            <person name="Kuo R.C."/>
            <person name="Labutti K."/>
            <person name="Haridas S."/>
            <person name="Kuo A."/>
            <person name="Salamov A."/>
            <person name="Ahrendt S.R."/>
            <person name="Lipzen A."/>
            <person name="Sullivan W."/>
            <person name="Andreopoulos W.B."/>
            <person name="Clum A."/>
            <person name="Lindquist E."/>
            <person name="Daum C."/>
            <person name="Ramamoorthy G.K."/>
            <person name="Gryganskyi A."/>
            <person name="Culley D."/>
            <person name="Magnuson J.K."/>
            <person name="James T.Y."/>
            <person name="O'Malley M.A."/>
            <person name="Stajich J.E."/>
            <person name="Spatafora J.W."/>
            <person name="Visel A."/>
            <person name="Grigoriev I.V."/>
        </authorList>
    </citation>
    <scope>NUCLEOTIDE SEQUENCE [LARGE SCALE GENOMIC DNA]</scope>
    <source>
        <strain evidence="13 14">CBS 115471</strain>
    </source>
</reference>
<dbReference type="PROSITE" id="PS01202">
    <property type="entry name" value="MAP_2"/>
    <property type="match status" value="1"/>
</dbReference>
<dbReference type="InterPro" id="IPR050247">
    <property type="entry name" value="Met_Aminopeptidase_Type2"/>
</dbReference>
<proteinExistence type="inferred from homology"/>
<dbReference type="STRING" id="1231657.A0A1Y1YC28"/>
<dbReference type="Pfam" id="PF00557">
    <property type="entry name" value="Peptidase_M24"/>
    <property type="match status" value="1"/>
</dbReference>
<dbReference type="Gene3D" id="3.90.230.10">
    <property type="entry name" value="Creatinase/methionine aminopeptidase superfamily"/>
    <property type="match status" value="1"/>
</dbReference>
<dbReference type="CDD" id="cd01088">
    <property type="entry name" value="MetAP2"/>
    <property type="match status" value="1"/>
</dbReference>
<dbReference type="GO" id="GO:0004239">
    <property type="term" value="F:initiator methionyl aminopeptidase activity"/>
    <property type="evidence" value="ECO:0007669"/>
    <property type="project" value="UniProtKB-UniRule"/>
</dbReference>
<dbReference type="SUPFAM" id="SSF46785">
    <property type="entry name" value="Winged helix' DNA-binding domain"/>
    <property type="match status" value="1"/>
</dbReference>
<evidence type="ECO:0000313" key="13">
    <source>
        <dbReference type="EMBL" id="ORX95495.1"/>
    </source>
</evidence>
<dbReference type="OrthoDB" id="7848262at2759"/>
<dbReference type="InterPro" id="IPR000994">
    <property type="entry name" value="Pept_M24"/>
</dbReference>
<dbReference type="SUPFAM" id="SSF55920">
    <property type="entry name" value="Creatinase/aminopeptidase"/>
    <property type="match status" value="1"/>
</dbReference>
<feature type="binding site" evidence="9">
    <location>
        <position position="235"/>
    </location>
    <ligand>
        <name>a divalent metal cation</name>
        <dbReference type="ChEBI" id="CHEBI:60240"/>
        <label>1</label>
    </ligand>
</feature>
<dbReference type="NCBIfam" id="TIGR00501">
    <property type="entry name" value="met_pdase_II"/>
    <property type="match status" value="1"/>
</dbReference>
<evidence type="ECO:0000256" key="4">
    <source>
        <dbReference type="ARBA" id="ARBA00022438"/>
    </source>
</evidence>
<comment type="similarity">
    <text evidence="9">Belongs to the peptidase M24A family. Methionine aminopeptidase eukaryotic type 2 subfamily.</text>
</comment>
<dbReference type="AlphaFoldDB" id="A0A1Y1YC28"/>
<dbReference type="HAMAP" id="MF_03175">
    <property type="entry name" value="MetAP_2_euk"/>
    <property type="match status" value="1"/>
</dbReference>
<feature type="binding site" evidence="9">
    <location>
        <position position="304"/>
    </location>
    <ligand>
        <name>a divalent metal cation</name>
        <dbReference type="ChEBI" id="CHEBI:60240"/>
        <label>2</label>
        <note>catalytic</note>
    </ligand>
</feature>
<dbReference type="GO" id="GO:0005737">
    <property type="term" value="C:cytoplasm"/>
    <property type="evidence" value="ECO:0007669"/>
    <property type="project" value="UniProtKB-SubCell"/>
</dbReference>
<dbReference type="GO" id="GO:0006508">
    <property type="term" value="P:proteolysis"/>
    <property type="evidence" value="ECO:0007669"/>
    <property type="project" value="UniProtKB-KW"/>
</dbReference>
<comment type="caution">
    <text evidence="13">The sequence shown here is derived from an EMBL/GenBank/DDBJ whole genome shotgun (WGS) entry which is preliminary data.</text>
</comment>
<keyword evidence="6 9" id="KW-0645">Protease</keyword>
<organism evidence="13 14">
    <name type="scientific">Clohesyomyces aquaticus</name>
    <dbReference type="NCBI Taxonomy" id="1231657"/>
    <lineage>
        <taxon>Eukaryota</taxon>
        <taxon>Fungi</taxon>
        <taxon>Dikarya</taxon>
        <taxon>Ascomycota</taxon>
        <taxon>Pezizomycotina</taxon>
        <taxon>Dothideomycetes</taxon>
        <taxon>Pleosporomycetidae</taxon>
        <taxon>Pleosporales</taxon>
        <taxon>Lindgomycetaceae</taxon>
        <taxon>Clohesyomyces</taxon>
    </lineage>
</organism>
<feature type="binding site" evidence="9">
    <location>
        <position position="312"/>
    </location>
    <ligand>
        <name>substrate</name>
    </ligand>
</feature>
<name>A0A1Y1YC28_9PLEO</name>
<evidence type="ECO:0000256" key="7">
    <source>
        <dbReference type="ARBA" id="ARBA00022723"/>
    </source>
</evidence>